<dbReference type="Proteomes" id="UP000600026">
    <property type="component" value="Unassembled WGS sequence"/>
</dbReference>
<protein>
    <recommendedName>
        <fullName evidence="3">Glucanase</fullName>
        <ecNumber evidence="3">3.2.1.-</ecNumber>
    </recommendedName>
</protein>
<dbReference type="PROSITE" id="PS51257">
    <property type="entry name" value="PROKAR_LIPOPROTEIN"/>
    <property type="match status" value="1"/>
</dbReference>
<dbReference type="GO" id="GO:0004553">
    <property type="term" value="F:hydrolase activity, hydrolyzing O-glycosyl compounds"/>
    <property type="evidence" value="ECO:0007669"/>
    <property type="project" value="InterPro"/>
</dbReference>
<keyword evidence="3" id="KW-0326">Glycosidase</keyword>
<gene>
    <name evidence="5" type="ORF">Sxan_46980</name>
</gene>
<evidence type="ECO:0000256" key="2">
    <source>
        <dbReference type="PIRSR" id="PIRSR001100-2"/>
    </source>
</evidence>
<dbReference type="RefSeq" id="WP_031150462.1">
    <property type="nucleotide sequence ID" value="NZ_BNEE01000006.1"/>
</dbReference>
<feature type="binding site" evidence="2">
    <location>
        <position position="100"/>
    </location>
    <ligand>
        <name>substrate</name>
    </ligand>
</feature>
<keyword evidence="3" id="KW-0136">Cellulose degradation</keyword>
<dbReference type="SUPFAM" id="SSF51989">
    <property type="entry name" value="Glycosyl hydrolases family 6, cellulases"/>
    <property type="match status" value="1"/>
</dbReference>
<evidence type="ECO:0000313" key="5">
    <source>
        <dbReference type="EMBL" id="GHI87334.1"/>
    </source>
</evidence>
<organism evidence="5 6">
    <name type="scientific">Streptomyces xanthophaeus</name>
    <dbReference type="NCBI Taxonomy" id="67385"/>
    <lineage>
        <taxon>Bacteria</taxon>
        <taxon>Bacillati</taxon>
        <taxon>Actinomycetota</taxon>
        <taxon>Actinomycetes</taxon>
        <taxon>Kitasatosporales</taxon>
        <taxon>Streptomycetaceae</taxon>
        <taxon>Streptomyces</taxon>
    </lineage>
</organism>
<dbReference type="InterPro" id="IPR036434">
    <property type="entry name" value="Beta_cellobiohydrolase_sf"/>
</dbReference>
<feature type="signal peptide" evidence="3">
    <location>
        <begin position="1"/>
        <end position="34"/>
    </location>
</feature>
<feature type="chain" id="PRO_5039747299" description="Glucanase" evidence="3">
    <location>
        <begin position="35"/>
        <end position="352"/>
    </location>
</feature>
<comment type="similarity">
    <text evidence="3">Belongs to the glycosyl hydrolase family 6.</text>
</comment>
<dbReference type="EMBL" id="BNEE01000006">
    <property type="protein sequence ID" value="GHI87334.1"/>
    <property type="molecule type" value="Genomic_DNA"/>
</dbReference>
<keyword evidence="3" id="KW-0732">Signal</keyword>
<dbReference type="AlphaFoldDB" id="A0A919LKA0"/>
<feature type="region of interest" description="Disordered" evidence="4">
    <location>
        <begin position="278"/>
        <end position="302"/>
    </location>
</feature>
<dbReference type="Gene3D" id="3.20.20.40">
    <property type="entry name" value="1, 4-beta cellobiohydrolase"/>
    <property type="match status" value="1"/>
</dbReference>
<keyword evidence="3" id="KW-0119">Carbohydrate metabolism</keyword>
<feature type="region of interest" description="Disordered" evidence="4">
    <location>
        <begin position="33"/>
        <end position="57"/>
    </location>
</feature>
<dbReference type="GO" id="GO:0030245">
    <property type="term" value="P:cellulose catabolic process"/>
    <property type="evidence" value="ECO:0007669"/>
    <property type="project" value="UniProtKB-KW"/>
</dbReference>
<sequence length="352" mass="36874">MPGRRRPADTAAPLRRSLAALGLALLLTALTGCGDDRPQAPPVPAPAPGAGARTEPGGESPFWVDPHGEAARQVAAWEAQGRYDDAQVLRRIAERPLALWAPVRDPGPRIRRAAADARTAGRTLVLALHNIPGRDCGQRPAGGARDAGAYRSWIGTLADALGDTRALVVLEPGALVHAVDGCTGPEQRAERYRLLSEAVGRLKRSRHTKVYLDAGGPDRVPDPKALAEPLKRAGLARADGFALNVSGFQTDAAAREYGAALSRATGGAHFVIDTGRNGEGPLPGEGKQASCNPPGRSLGAAPTTVTGDPLVDAHLWIKRPGLSDGPCRGGPASGQWWPEYALGLARRSKEQL</sequence>
<proteinExistence type="inferred from homology"/>
<dbReference type="PANTHER" id="PTHR34876">
    <property type="match status" value="1"/>
</dbReference>
<name>A0A919LKA0_9ACTN</name>
<dbReference type="PIRSF" id="PIRSF001100">
    <property type="entry name" value="Beta_cellobiohydrolase"/>
    <property type="match status" value="1"/>
</dbReference>
<evidence type="ECO:0000256" key="3">
    <source>
        <dbReference type="RuleBase" id="RU361186"/>
    </source>
</evidence>
<dbReference type="Pfam" id="PF01341">
    <property type="entry name" value="Glyco_hydro_6"/>
    <property type="match status" value="1"/>
</dbReference>
<evidence type="ECO:0000256" key="4">
    <source>
        <dbReference type="SAM" id="MobiDB-lite"/>
    </source>
</evidence>
<dbReference type="PANTHER" id="PTHR34876:SF4">
    <property type="entry name" value="1,4-BETA-D-GLUCAN CELLOBIOHYDROLASE C-RELATED"/>
    <property type="match status" value="1"/>
</dbReference>
<dbReference type="InterPro" id="IPR016288">
    <property type="entry name" value="Beta_cellobiohydrolase"/>
</dbReference>
<feature type="active site" description="Proton acceptor" evidence="1">
    <location>
        <position position="324"/>
    </location>
</feature>
<evidence type="ECO:0000313" key="6">
    <source>
        <dbReference type="Proteomes" id="UP000600026"/>
    </source>
</evidence>
<dbReference type="EC" id="3.2.1.-" evidence="3"/>
<dbReference type="OrthoDB" id="309899at2"/>
<feature type="binding site" evidence="2">
    <location>
        <position position="318"/>
    </location>
    <ligand>
        <name>substrate</name>
    </ligand>
</feature>
<dbReference type="PRINTS" id="PR00733">
    <property type="entry name" value="GLHYDRLASE6"/>
</dbReference>
<feature type="compositionally biased region" description="Low complexity" evidence="4">
    <location>
        <begin position="48"/>
        <end position="57"/>
    </location>
</feature>
<keyword evidence="6" id="KW-1185">Reference proteome</keyword>
<keyword evidence="3" id="KW-0378">Hydrolase</keyword>
<comment type="caution">
    <text evidence="5">The sequence shown here is derived from an EMBL/GenBank/DDBJ whole genome shotgun (WGS) entry which is preliminary data.</text>
</comment>
<reference evidence="5" key="1">
    <citation type="submission" date="2020-09" db="EMBL/GenBank/DDBJ databases">
        <title>Whole genome shotgun sequence of Streptomyces xanthophaeus NBRC 12829.</title>
        <authorList>
            <person name="Komaki H."/>
            <person name="Tamura T."/>
        </authorList>
    </citation>
    <scope>NUCLEOTIDE SEQUENCE</scope>
    <source>
        <strain evidence="5">NBRC 12829</strain>
    </source>
</reference>
<keyword evidence="3" id="KW-0624">Polysaccharide degradation</keyword>
<evidence type="ECO:0000256" key="1">
    <source>
        <dbReference type="PIRSR" id="PIRSR001100-1"/>
    </source>
</evidence>
<accession>A0A919LKA0</accession>